<evidence type="ECO:0000256" key="7">
    <source>
        <dbReference type="ARBA" id="ARBA00022692"/>
    </source>
</evidence>
<gene>
    <name evidence="19" type="primary">ND2</name>
</gene>
<dbReference type="InterPro" id="IPR050175">
    <property type="entry name" value="Complex_I_Subunit_2"/>
</dbReference>
<feature type="transmembrane region" description="Helical" evidence="17">
    <location>
        <begin position="336"/>
        <end position="356"/>
    </location>
</feature>
<comment type="catalytic activity">
    <reaction evidence="16 17">
        <text>a ubiquinone + NADH + 5 H(+)(in) = a ubiquinol + NAD(+) + 4 H(+)(out)</text>
        <dbReference type="Rhea" id="RHEA:29091"/>
        <dbReference type="Rhea" id="RHEA-COMP:9565"/>
        <dbReference type="Rhea" id="RHEA-COMP:9566"/>
        <dbReference type="ChEBI" id="CHEBI:15378"/>
        <dbReference type="ChEBI" id="CHEBI:16389"/>
        <dbReference type="ChEBI" id="CHEBI:17976"/>
        <dbReference type="ChEBI" id="CHEBI:57540"/>
        <dbReference type="ChEBI" id="CHEBI:57945"/>
        <dbReference type="EC" id="7.1.1.2"/>
    </reaction>
</comment>
<keyword evidence="6 17" id="KW-0679">Respiratory chain</keyword>
<dbReference type="Pfam" id="PF00361">
    <property type="entry name" value="Proton_antipo_M"/>
    <property type="match status" value="1"/>
</dbReference>
<proteinExistence type="inferred from homology"/>
<feature type="transmembrane region" description="Helical" evidence="17">
    <location>
        <begin position="66"/>
        <end position="91"/>
    </location>
</feature>
<keyword evidence="7 17" id="KW-0812">Transmembrane</keyword>
<evidence type="ECO:0000256" key="4">
    <source>
        <dbReference type="ARBA" id="ARBA00021008"/>
    </source>
</evidence>
<dbReference type="PRINTS" id="PR01436">
    <property type="entry name" value="NADHDHGNASE2"/>
</dbReference>
<evidence type="ECO:0000256" key="14">
    <source>
        <dbReference type="ARBA" id="ARBA00023128"/>
    </source>
</evidence>
<feature type="transmembrane region" description="Helical" evidence="17">
    <location>
        <begin position="254"/>
        <end position="273"/>
    </location>
</feature>
<organism evidence="19">
    <name type="scientific">Chrysomallon squamiferum</name>
    <name type="common">Scaly-foot gastropod</name>
    <name type="synonym">Pangolin sea</name>
    <dbReference type="NCBI Taxonomy" id="216257"/>
    <lineage>
        <taxon>Eukaryota</taxon>
        <taxon>Metazoa</taxon>
        <taxon>Spiralia</taxon>
        <taxon>Lophotrochozoa</taxon>
        <taxon>Mollusca</taxon>
        <taxon>Gastropoda</taxon>
        <taxon>Neomphalina</taxon>
        <taxon>Neomphalida</taxon>
        <taxon>Neomphaloidea</taxon>
        <taxon>Peltospiridae</taxon>
        <taxon>Chrysomallon</taxon>
    </lineage>
</organism>
<feature type="transmembrane region" description="Helical" evidence="17">
    <location>
        <begin position="34"/>
        <end position="54"/>
    </location>
</feature>
<dbReference type="GO" id="GO:0006120">
    <property type="term" value="P:mitochondrial electron transport, NADH to ubiquinone"/>
    <property type="evidence" value="ECO:0007669"/>
    <property type="project" value="InterPro"/>
</dbReference>
<keyword evidence="13 17" id="KW-0830">Ubiquinone</keyword>
<name>S6BMK7_CHRSQ</name>
<keyword evidence="5" id="KW-0813">Transport</keyword>
<evidence type="ECO:0000313" key="19">
    <source>
        <dbReference type="EMBL" id="BAN70256.1"/>
    </source>
</evidence>
<evidence type="ECO:0000256" key="10">
    <source>
        <dbReference type="ARBA" id="ARBA00022982"/>
    </source>
</evidence>
<evidence type="ECO:0000259" key="18">
    <source>
        <dbReference type="Pfam" id="PF00361"/>
    </source>
</evidence>
<evidence type="ECO:0000256" key="3">
    <source>
        <dbReference type="ARBA" id="ARBA00012944"/>
    </source>
</evidence>
<comment type="subcellular location">
    <subcellularLocation>
        <location evidence="1 17">Mitochondrion inner membrane</location>
        <topology evidence="1 17">Multi-pass membrane protein</topology>
    </subcellularLocation>
</comment>
<feature type="transmembrane region" description="Helical" evidence="17">
    <location>
        <begin position="150"/>
        <end position="172"/>
    </location>
</feature>
<dbReference type="InterPro" id="IPR003917">
    <property type="entry name" value="NADH_UbQ_OxRdtase_chain2"/>
</dbReference>
<comment type="similarity">
    <text evidence="2 17">Belongs to the complex I subunit 2 family.</text>
</comment>
<protein>
    <recommendedName>
        <fullName evidence="4 17">NADH-ubiquinone oxidoreductase chain 2</fullName>
        <ecNumber evidence="3 17">7.1.1.2</ecNumber>
    </recommendedName>
</protein>
<evidence type="ECO:0000256" key="5">
    <source>
        <dbReference type="ARBA" id="ARBA00022448"/>
    </source>
</evidence>
<dbReference type="EC" id="7.1.1.2" evidence="3 17"/>
<feature type="transmembrane region" description="Helical" evidence="17">
    <location>
        <begin position="7"/>
        <end position="28"/>
    </location>
</feature>
<keyword evidence="11 17" id="KW-1133">Transmembrane helix</keyword>
<keyword evidence="8 17" id="KW-0999">Mitochondrion inner membrane</keyword>
<keyword evidence="12 17" id="KW-0520">NAD</keyword>
<evidence type="ECO:0000256" key="1">
    <source>
        <dbReference type="ARBA" id="ARBA00004448"/>
    </source>
</evidence>
<feature type="transmembrane region" description="Helical" evidence="17">
    <location>
        <begin position="305"/>
        <end position="324"/>
    </location>
</feature>
<feature type="transmembrane region" description="Helical" evidence="17">
    <location>
        <begin position="125"/>
        <end position="143"/>
    </location>
</feature>
<evidence type="ECO:0000256" key="15">
    <source>
        <dbReference type="ARBA" id="ARBA00023136"/>
    </source>
</evidence>
<evidence type="ECO:0000256" key="2">
    <source>
        <dbReference type="ARBA" id="ARBA00007012"/>
    </source>
</evidence>
<dbReference type="EMBL" id="AP013032">
    <property type="protein sequence ID" value="BAN70256.1"/>
    <property type="molecule type" value="Genomic_DNA"/>
</dbReference>
<dbReference type="PANTHER" id="PTHR46552:SF1">
    <property type="entry name" value="NADH-UBIQUINONE OXIDOREDUCTASE CHAIN 2"/>
    <property type="match status" value="1"/>
</dbReference>
<geneLocation type="mitochondrion" evidence="19"/>
<feature type="transmembrane region" description="Helical" evidence="17">
    <location>
        <begin position="217"/>
        <end position="234"/>
    </location>
</feature>
<dbReference type="InterPro" id="IPR001750">
    <property type="entry name" value="ND/Mrp_TM"/>
</dbReference>
<dbReference type="GO" id="GO:0008137">
    <property type="term" value="F:NADH dehydrogenase (ubiquinone) activity"/>
    <property type="evidence" value="ECO:0007669"/>
    <property type="project" value="UniProtKB-EC"/>
</dbReference>
<evidence type="ECO:0000256" key="17">
    <source>
        <dbReference type="RuleBase" id="RU003403"/>
    </source>
</evidence>
<evidence type="ECO:0000256" key="9">
    <source>
        <dbReference type="ARBA" id="ARBA00022967"/>
    </source>
</evidence>
<feature type="domain" description="NADH:quinone oxidoreductase/Mrp antiporter transmembrane" evidence="18">
    <location>
        <begin position="30"/>
        <end position="301"/>
    </location>
</feature>
<evidence type="ECO:0000256" key="16">
    <source>
        <dbReference type="ARBA" id="ARBA00049551"/>
    </source>
</evidence>
<dbReference type="GO" id="GO:0005743">
    <property type="term" value="C:mitochondrial inner membrane"/>
    <property type="evidence" value="ECO:0007669"/>
    <property type="project" value="UniProtKB-SubCell"/>
</dbReference>
<sequence>MLPLSYVVFMPYGFLFFMMTIFGTIYSLSAVHWLAVWGGLEINLIAFIPLMVYRGTTLETESAIKYFIFQAVGSTLLMFSSLLSFSTTFVWDMSLTMLPSMTEKSSLILLLGLTLKLGAFPVHSWFPSVAAGLSWMANLWLFTWQKVAPLFLLFSLTYLWTNMLFFLMMMIASGSSIIGGIGGMNQTQLRALLAYSSIAHLGWMTFCCYLSETSMKIYFVIYIFITVCIFTILWVSEMNLIPQALNSFYQSKTIFRGAIILLLLSLGGIPPLLGFVPKWMVLNLGASTNLTIILLLLIFGSLCSLFYYLNLMFSSFFSIAPIILKEMYTQKFNNFSISFVVILSITVNLLGGIFLLKNSFLESFLYAMGLFNKP</sequence>
<evidence type="ECO:0000256" key="12">
    <source>
        <dbReference type="ARBA" id="ARBA00023027"/>
    </source>
</evidence>
<keyword evidence="10 17" id="KW-0249">Electron transport</keyword>
<evidence type="ECO:0000256" key="13">
    <source>
        <dbReference type="ARBA" id="ARBA00023075"/>
    </source>
</evidence>
<accession>S6BMK7</accession>
<comment type="function">
    <text evidence="17">Core subunit of the mitochondrial membrane respiratory chain NADH dehydrogenase (Complex I) which catalyzes electron transfer from NADH through the respiratory chain, using ubiquinone as an electron acceptor. Essential for the catalytic activity and assembly of complex I.</text>
</comment>
<evidence type="ECO:0000256" key="8">
    <source>
        <dbReference type="ARBA" id="ARBA00022792"/>
    </source>
</evidence>
<dbReference type="AlphaFoldDB" id="S6BMK7"/>
<feature type="transmembrane region" description="Helical" evidence="17">
    <location>
        <begin position="280"/>
        <end position="299"/>
    </location>
</feature>
<feature type="transmembrane region" description="Helical" evidence="17">
    <location>
        <begin position="192"/>
        <end position="210"/>
    </location>
</feature>
<keyword evidence="9 17" id="KW-1278">Translocase</keyword>
<reference evidence="19" key="1">
    <citation type="journal article" date="2014" name="ISME J.">
        <title>Allying with armored snails: the complete genome of gammaproteobacterial endosymbiont.</title>
        <authorList>
            <person name="Nakagawa S."/>
            <person name="Shimamura S."/>
            <person name="Takaki Y."/>
            <person name="Suzuki Y."/>
            <person name="Murakami S."/>
            <person name="Watanabe T."/>
            <person name="Fujiyoshi S."/>
            <person name="Mino S."/>
            <person name="Sawabe T."/>
            <person name="Maeda T."/>
            <person name="Makita H."/>
            <person name="Nemoto S."/>
            <person name="Nishimura S."/>
            <person name="Watanabe H."/>
            <person name="Watsuji T."/>
            <person name="Takai K."/>
        </authorList>
    </citation>
    <scope>NUCLEOTIDE SEQUENCE</scope>
</reference>
<dbReference type="PANTHER" id="PTHR46552">
    <property type="entry name" value="NADH-UBIQUINONE OXIDOREDUCTASE CHAIN 2"/>
    <property type="match status" value="1"/>
</dbReference>
<keyword evidence="14 17" id="KW-0496">Mitochondrion</keyword>
<evidence type="ECO:0000256" key="6">
    <source>
        <dbReference type="ARBA" id="ARBA00022660"/>
    </source>
</evidence>
<keyword evidence="15 17" id="KW-0472">Membrane</keyword>
<evidence type="ECO:0000256" key="11">
    <source>
        <dbReference type="ARBA" id="ARBA00022989"/>
    </source>
</evidence>